<dbReference type="RefSeq" id="YP_233108.1">
    <property type="nucleotide sequence ID" value="NC_007003.1"/>
</dbReference>
<evidence type="ECO:0000313" key="2">
    <source>
        <dbReference type="EMBL" id="AAU95073.1"/>
    </source>
</evidence>
<evidence type="ECO:0000313" key="3">
    <source>
        <dbReference type="Proteomes" id="UP000208095"/>
    </source>
</evidence>
<dbReference type="EMBL" id="AY750155">
    <property type="protein sequence ID" value="AAU95073.1"/>
    <property type="molecule type" value="Genomic_DNA"/>
</dbReference>
<dbReference type="GeneID" id="5141816"/>
<protein>
    <submittedName>
        <fullName evidence="2">Uncharacterized protein</fullName>
    </submittedName>
</protein>
<dbReference type="Proteomes" id="UP000208095">
    <property type="component" value="Segment"/>
</dbReference>
<organism evidence="2 3">
    <name type="scientific">Banana streak VN virus</name>
    <dbReference type="NCBI Taxonomy" id="1411991"/>
    <lineage>
        <taxon>Viruses</taxon>
        <taxon>Riboviria</taxon>
        <taxon>Pararnavirae</taxon>
        <taxon>Artverviricota</taxon>
        <taxon>Revtraviricetes</taxon>
        <taxon>Ortervirales</taxon>
        <taxon>Caulimoviridae</taxon>
        <taxon>Badnavirus</taxon>
        <taxon>Badnavirus iotavirgamusae</taxon>
    </lineage>
</organism>
<dbReference type="InterPro" id="IPR010746">
    <property type="entry name" value="CYMV_Orf1"/>
</dbReference>
<keyword evidence="3" id="KW-1185">Reference proteome</keyword>
<keyword evidence="1" id="KW-0175">Coiled coil</keyword>
<accession>Q5XM29</accession>
<proteinExistence type="predicted"/>
<name>Q5XM29_9VIRU</name>
<evidence type="ECO:0000256" key="1">
    <source>
        <dbReference type="SAM" id="Coils"/>
    </source>
</evidence>
<feature type="coiled-coil region" evidence="1">
    <location>
        <begin position="58"/>
        <end position="119"/>
    </location>
</feature>
<sequence length="145" mass="17121">MDSYWDLEFEKYKNSHSKSVSDLSYLDLASADKVSNKDLAFNLHINTYRSDLGFKVAIHSLSKNRELLIQNRKLLEEQKQQLSEINNLSKVVRLQRADLKETLRRQDVLAKELQALRKDYLERRPLSKEDVEELVVRISEQPKIY</sequence>
<dbReference type="Pfam" id="PF07028">
    <property type="entry name" value="DUF1319"/>
    <property type="match status" value="1"/>
</dbReference>
<reference evidence="2 3" key="1">
    <citation type="journal article" date="2007" name="Arch. Virol.">
        <title>Molecular characterization of banana streak acuminata Vietnam virus isolated from Musa acuminata siamea (banana cultivar).</title>
        <authorList>
            <person name="Lheureux F."/>
            <person name="Laboureau N."/>
            <person name="Muller E."/>
            <person name="Lockhart B.E.L."/>
            <person name="Iskra-Caruana M.-L."/>
        </authorList>
    </citation>
    <scope>NUCLEOTIDE SEQUENCE [LARGE SCALE GENOMIC DNA]</scope>
    <source>
        <strain evidence="2 3">Acuminata Vietnam</strain>
    </source>
</reference>
<dbReference type="OrthoDB" id="13145at10239"/>
<dbReference type="KEGG" id="vg:5141816"/>